<feature type="modified residue" description="4-aspartylphosphate" evidence="7">
    <location>
        <position position="53"/>
    </location>
</feature>
<evidence type="ECO:0000256" key="6">
    <source>
        <dbReference type="ARBA" id="ARBA00023163"/>
    </source>
</evidence>
<dbReference type="Pfam" id="PF00486">
    <property type="entry name" value="Trans_reg_C"/>
    <property type="match status" value="1"/>
</dbReference>
<keyword evidence="7" id="KW-0597">Phosphoprotein</keyword>
<dbReference type="GO" id="GO:0005737">
    <property type="term" value="C:cytoplasm"/>
    <property type="evidence" value="ECO:0007669"/>
    <property type="project" value="UniProtKB-SubCell"/>
</dbReference>
<evidence type="ECO:0000256" key="2">
    <source>
        <dbReference type="ARBA" id="ARBA00005820"/>
    </source>
</evidence>
<dbReference type="GO" id="GO:0003677">
    <property type="term" value="F:DNA binding"/>
    <property type="evidence" value="ECO:0007669"/>
    <property type="project" value="UniProtKB-KW"/>
</dbReference>
<dbReference type="GO" id="GO:0006355">
    <property type="term" value="P:regulation of DNA-templated transcription"/>
    <property type="evidence" value="ECO:0007669"/>
    <property type="project" value="InterPro"/>
</dbReference>
<dbReference type="SUPFAM" id="SSF46894">
    <property type="entry name" value="C-terminal effector domain of the bipartite response regulators"/>
    <property type="match status" value="1"/>
</dbReference>
<dbReference type="PANTHER" id="PTHR35807:SF2">
    <property type="entry name" value="TRANSCRIPTIONAL ACTIVATOR DOMAIN"/>
    <property type="match status" value="1"/>
</dbReference>
<dbReference type="SMART" id="SM00448">
    <property type="entry name" value="REC"/>
    <property type="match status" value="1"/>
</dbReference>
<evidence type="ECO:0000256" key="3">
    <source>
        <dbReference type="ARBA" id="ARBA00023012"/>
    </source>
</evidence>
<evidence type="ECO:0000259" key="8">
    <source>
        <dbReference type="PROSITE" id="PS50110"/>
    </source>
</evidence>
<evidence type="ECO:0000256" key="5">
    <source>
        <dbReference type="ARBA" id="ARBA00023125"/>
    </source>
</evidence>
<dbReference type="InterPro" id="IPR001867">
    <property type="entry name" value="OmpR/PhoB-type_DNA-bd"/>
</dbReference>
<dbReference type="InterPro" id="IPR001789">
    <property type="entry name" value="Sig_transdc_resp-reg_receiver"/>
</dbReference>
<keyword evidence="5" id="KW-0238">DNA-binding</keyword>
<dbReference type="InterPro" id="IPR016032">
    <property type="entry name" value="Sig_transdc_resp-reg_C-effctor"/>
</dbReference>
<dbReference type="Gene3D" id="1.25.40.10">
    <property type="entry name" value="Tetratricopeptide repeat domain"/>
    <property type="match status" value="1"/>
</dbReference>
<dbReference type="InterPro" id="IPR011990">
    <property type="entry name" value="TPR-like_helical_dom_sf"/>
</dbReference>
<comment type="subcellular location">
    <subcellularLocation>
        <location evidence="1">Cytoplasm</location>
    </subcellularLocation>
</comment>
<dbReference type="InterPro" id="IPR005158">
    <property type="entry name" value="BTAD"/>
</dbReference>
<dbReference type="PANTHER" id="PTHR35807">
    <property type="entry name" value="TRANSCRIPTIONAL REGULATOR REDD-RELATED"/>
    <property type="match status" value="1"/>
</dbReference>
<keyword evidence="10" id="KW-1185">Reference proteome</keyword>
<comment type="caution">
    <text evidence="9">The sequence shown here is derived from an EMBL/GenBank/DDBJ whole genome shotgun (WGS) entry which is preliminary data.</text>
</comment>
<organism evidence="9 10">
    <name type="scientific">Allobacillus saliphilus</name>
    <dbReference type="NCBI Taxonomy" id="2912308"/>
    <lineage>
        <taxon>Bacteria</taxon>
        <taxon>Bacillati</taxon>
        <taxon>Bacillota</taxon>
        <taxon>Bacilli</taxon>
        <taxon>Bacillales</taxon>
        <taxon>Bacillaceae</taxon>
        <taxon>Allobacillus</taxon>
    </lineage>
</organism>
<dbReference type="Pfam" id="PF00072">
    <property type="entry name" value="Response_reg"/>
    <property type="match status" value="1"/>
</dbReference>
<dbReference type="EMBL" id="JAGSIE010000007">
    <property type="protein sequence ID" value="MBR7553095.1"/>
    <property type="molecule type" value="Genomic_DNA"/>
</dbReference>
<evidence type="ECO:0000313" key="10">
    <source>
        <dbReference type="Proteomes" id="UP000675431"/>
    </source>
</evidence>
<dbReference type="AlphaFoldDB" id="A0A941CVS1"/>
<dbReference type="Proteomes" id="UP000675431">
    <property type="component" value="Unassembled WGS sequence"/>
</dbReference>
<name>A0A941CVS1_9BACI</name>
<dbReference type="SMART" id="SM01043">
    <property type="entry name" value="BTAD"/>
    <property type="match status" value="1"/>
</dbReference>
<evidence type="ECO:0000256" key="7">
    <source>
        <dbReference type="PROSITE-ProRule" id="PRU00169"/>
    </source>
</evidence>
<gene>
    <name evidence="9" type="ORF">KC820_02895</name>
</gene>
<dbReference type="SUPFAM" id="SSF52172">
    <property type="entry name" value="CheY-like"/>
    <property type="match status" value="1"/>
</dbReference>
<protein>
    <submittedName>
        <fullName evidence="9">Response regulator</fullName>
    </submittedName>
</protein>
<proteinExistence type="inferred from homology"/>
<dbReference type="Gene3D" id="1.10.10.10">
    <property type="entry name" value="Winged helix-like DNA-binding domain superfamily/Winged helix DNA-binding domain"/>
    <property type="match status" value="1"/>
</dbReference>
<comment type="similarity">
    <text evidence="2">Belongs to the AfsR/DnrI/RedD regulatory family.</text>
</comment>
<dbReference type="PROSITE" id="PS50110">
    <property type="entry name" value="RESPONSE_REGULATORY"/>
    <property type="match status" value="1"/>
</dbReference>
<dbReference type="SUPFAM" id="SSF48452">
    <property type="entry name" value="TPR-like"/>
    <property type="match status" value="1"/>
</dbReference>
<accession>A0A941CVS1</accession>
<dbReference type="SMART" id="SM00862">
    <property type="entry name" value="Trans_reg_C"/>
    <property type="match status" value="1"/>
</dbReference>
<dbReference type="InterPro" id="IPR036388">
    <property type="entry name" value="WH-like_DNA-bd_sf"/>
</dbReference>
<evidence type="ECO:0000313" key="9">
    <source>
        <dbReference type="EMBL" id="MBR7553095.1"/>
    </source>
</evidence>
<keyword evidence="4" id="KW-0805">Transcription regulation</keyword>
<sequence>MKAVLIDDEPLALDYLEHLLNKIAEYEIVGKYTNPIEAKKALTEMKVDVVFLDIEMPGLNGIELAEKITEMNPNSSIVFVTAFDHFAIKAFELNSLDYLLKPIQFERIQSTTKRLKKQMDLLKNHRQTEEESLHIQLFRDPSIVRDGRAVSLKWRTSKAQQLFFYLIHHRDRMVSKSELIELLWPDFIIEKAQTQLYSTVYQVRKTIKIFKEKISILSEGNGYRIALKDVKVDVDQFEQLLRLNESVCEENIEEYERALTFFTGEYFQGYDFIWADNDQFRMRMLWLTSKMKVIDWYRQNQQLDEALKHAFEIYQRYPMEEEGYFELMKTYAADGKTMLVNQYYHELTNMLEEELDVGLSEKVIDWYESQIGSLNKK</sequence>
<feature type="domain" description="Response regulatory" evidence="8">
    <location>
        <begin position="2"/>
        <end position="116"/>
    </location>
</feature>
<evidence type="ECO:0000256" key="4">
    <source>
        <dbReference type="ARBA" id="ARBA00023015"/>
    </source>
</evidence>
<evidence type="ECO:0000256" key="1">
    <source>
        <dbReference type="ARBA" id="ARBA00004496"/>
    </source>
</evidence>
<dbReference type="InterPro" id="IPR011006">
    <property type="entry name" value="CheY-like_superfamily"/>
</dbReference>
<keyword evidence="3" id="KW-0902">Two-component regulatory system</keyword>
<dbReference type="InterPro" id="IPR051677">
    <property type="entry name" value="AfsR-DnrI-RedD_regulator"/>
</dbReference>
<dbReference type="Gene3D" id="3.40.50.2300">
    <property type="match status" value="1"/>
</dbReference>
<dbReference type="GO" id="GO:0000160">
    <property type="term" value="P:phosphorelay signal transduction system"/>
    <property type="evidence" value="ECO:0007669"/>
    <property type="project" value="UniProtKB-KW"/>
</dbReference>
<reference evidence="9 10" key="1">
    <citation type="submission" date="2021-04" db="EMBL/GenBank/DDBJ databases">
        <title>Allobacillus sp. nov. SKP8-2 isolated from shrimp paste.</title>
        <authorList>
            <person name="Tanasupawat S."/>
            <person name="Yiamsombat S."/>
            <person name="Kanchanasin P."/>
            <person name="Kuncharoen N."/>
        </authorList>
    </citation>
    <scope>NUCLEOTIDE SEQUENCE [LARGE SCALE GENOMIC DNA]</scope>
    <source>
        <strain evidence="9 10">SKP8-2</strain>
    </source>
</reference>
<dbReference type="Pfam" id="PF03704">
    <property type="entry name" value="BTAD"/>
    <property type="match status" value="1"/>
</dbReference>
<keyword evidence="6" id="KW-0804">Transcription</keyword>